<organism evidence="1 2">
    <name type="scientific">Alicyclobacillus fastidiosus</name>
    <dbReference type="NCBI Taxonomy" id="392011"/>
    <lineage>
        <taxon>Bacteria</taxon>
        <taxon>Bacillati</taxon>
        <taxon>Bacillota</taxon>
        <taxon>Bacilli</taxon>
        <taxon>Bacillales</taxon>
        <taxon>Alicyclobacillaceae</taxon>
        <taxon>Alicyclobacillus</taxon>
    </lineage>
</organism>
<evidence type="ECO:0000313" key="2">
    <source>
        <dbReference type="Proteomes" id="UP001579974"/>
    </source>
</evidence>
<comment type="caution">
    <text evidence="1">The sequence shown here is derived from an EMBL/GenBank/DDBJ whole genome shotgun (WGS) entry which is preliminary data.</text>
</comment>
<dbReference type="RefSeq" id="WP_368781044.1">
    <property type="nucleotide sequence ID" value="NZ_CP162941.1"/>
</dbReference>
<name>A0ABV5AL23_9BACL</name>
<gene>
    <name evidence="1" type="ORF">KKP3000_002560</name>
</gene>
<protein>
    <submittedName>
        <fullName evidence="1">Uncharacterized protein</fullName>
    </submittedName>
</protein>
<sequence>MMGALLKVFQWGSKVNPADPLTVSNLDDFFDLLDTARQMIGW</sequence>
<dbReference type="EMBL" id="JBDXSU010000032">
    <property type="protein sequence ID" value="MFB5192965.1"/>
    <property type="molecule type" value="Genomic_DNA"/>
</dbReference>
<reference evidence="1 2" key="1">
    <citation type="journal article" date="2024" name="Int. J. Mol. Sci.">
        <title>Exploration of Alicyclobacillus spp. Genome in Search of Antibiotic Resistance.</title>
        <authorList>
            <person name="Bucka-Kolendo J."/>
            <person name="Kiousi D.E."/>
            <person name="Dekowska A."/>
            <person name="Mikolajczuk-Szczyrba A."/>
            <person name="Karadedos D.M."/>
            <person name="Michael P."/>
            <person name="Galanis A."/>
            <person name="Sokolowska B."/>
        </authorList>
    </citation>
    <scope>NUCLEOTIDE SEQUENCE [LARGE SCALE GENOMIC DNA]</scope>
    <source>
        <strain evidence="1 2">KKP 3000</strain>
    </source>
</reference>
<dbReference type="Proteomes" id="UP001579974">
    <property type="component" value="Unassembled WGS sequence"/>
</dbReference>
<proteinExistence type="predicted"/>
<keyword evidence="2" id="KW-1185">Reference proteome</keyword>
<evidence type="ECO:0000313" key="1">
    <source>
        <dbReference type="EMBL" id="MFB5192965.1"/>
    </source>
</evidence>
<accession>A0ABV5AL23</accession>